<evidence type="ECO:0000256" key="12">
    <source>
        <dbReference type="ARBA" id="ARBA00023180"/>
    </source>
</evidence>
<feature type="region of interest" description="Disordered" evidence="14">
    <location>
        <begin position="2390"/>
        <end position="2446"/>
    </location>
</feature>
<dbReference type="InterPro" id="IPR003886">
    <property type="entry name" value="NIDO_dom"/>
</dbReference>
<protein>
    <submittedName>
        <fullName evidence="21">Mucin-like protein</fullName>
    </submittedName>
</protein>
<dbReference type="GO" id="GO:0016020">
    <property type="term" value="C:membrane"/>
    <property type="evidence" value="ECO:0007669"/>
    <property type="project" value="UniProtKB-SubCell"/>
</dbReference>
<dbReference type="InterPro" id="IPR002919">
    <property type="entry name" value="TIL_dom"/>
</dbReference>
<dbReference type="InterPro" id="IPR036084">
    <property type="entry name" value="Ser_inhib-like_sf"/>
</dbReference>
<dbReference type="PROSITE" id="PS01186">
    <property type="entry name" value="EGF_2"/>
    <property type="match status" value="14"/>
</dbReference>
<evidence type="ECO:0000256" key="2">
    <source>
        <dbReference type="ARBA" id="ARBA00004498"/>
    </source>
</evidence>
<sequence>MFTVVGCGANSTFYASGDPCPESCTSTLVPSFLNDCDSRNTVEGCQCDPGFVLEGSECVLPASCGCILDGFYAPVGLTFQTSDCSQECTCNGYDNLTCVNITCDVNAVCTSGGCMCMEGYRGDGLSCQGMSVTEVTENTLLYCEYSCEWFPLKWLCLFSIDLCFPPISISEGYFTPRLSLYQRNDVVTYYCSSDHTLVGNATRSCNGFDFGNTSFPDCYRDCNLPTAPQFSTFNNTDNSHGSVISLVCDEFYELETPGSYLVCSNGTLVGELSTCICKNFCLFSYVDECGGENDCHQNATCGDTQGSYTCFCNEGFTGDGFYCKEIRLFPFGDDQMDERLTLTAEAADQSAGQSGEREQISRTFVPPAGFPIGDNFYYSLYFLDNGLVVFINENAEKYGFPNPYPGGFDGSQSVAVVAPFWTDSSLANDQGEVFYQVYERSDSNTVNQTQVLDDADNRIRNFDPEHQQFNTSWLLVITWFEIPSFTSTSNTNTFQVGLATDGTFSFALFNYEQDEMLWNIAALASTNLIIGYNTGTGGMYVNAHLDNPPFSSVAAKFTPDQFVGNTGLGGRWIYRLEANNDTTINPKQYCLDWYSRQPPHEEWSTNLGICPCTFEQGDNDNSFQEPIFGSLNTVAAVGGIGGIAGGISSGSSSGLIASVLQQIQDLAEAGNTFCLQTAISPSGNGAGMTCCYRSDTSLIEGFGTTLDSSFAERYQYKYSSNAHLFELYLSEDFLPRDACCGLSRDPYFCGLYTEKRPAGTCSEYLPPSTTWVVGDPHFTTLDGYQYTFNGLGDYQVALIYSEGEVIYDIQGRTKQIFNQNTGQLAGATYFDAFAIKRDNFVIKFFLSDNGTDFTMNLNGSEFNKTVLLNGDYEENGFVLKAATVDLSKVLVIYLDLSAVVDVTMGLLDMVLQLPEQYRGNTRGLVGVWNGNVSDDFEFPNGTLLQPGGPSGNYTDLDFFNFGETWRVNPEDSFFDAEISRKRRNLADEAGFQPILLSNLISTFERDNPDFLASAQSTCSDNIQCLYDSLAVEDQALGEATRMSQESNEAAERVLENFPPNITADSTIIATLGELFYYQVDATDPEGSMVSYSLLFDNITANISSDGLVVWNPVSLDQVSLVVQASDGEALSAVQPTIIVCNCQNNGTCQEDIFTVDSNIIANKFAVATCACTEGWAGDFCEDDFNACLDDPCFPGITCFDNEAPLTGNRCGDGTCPEGLIGDGFKCFDLDECVFYANRSIEDGGPACQQICQNTLNGFTCSCNSGFNLHPDMYQCIDTNECGLVPPVCDSRAECTNTNGSFICTCNTGFEGDGRTCDGIDEKESLIFVLLFCSSDIDECELGQSDCATDTSELCINTHGSYECRCNAGFTSNGTDCLDIDECNTGNATQCSENANCENTYGSYACTCQDGYAGDGITCMDIDECQTGDNDCNPDTGVCSNTEGSFSCICMTGYEGDGRNCTDIDECTTDSDDCNQICNNVVGGFFCSCFSGYELDPSEPNICLDMDECALDLDNCTQGCNNTAGSYICFCMDGFIEDASGECIPQVNCTVDKCINGQCFFNQGNETCLCYNGYELSPQNDTLCVDINECEDPLLNMCDQICNNTVGAYECSCNSGYELAGNGRLCEDIDECAENIDDCNPTTSTCVNEPGTFRCACNDGFMRNGSVCQDVNECLGMNDCSANAECNNTIGSYQCTCNEGYMGNGYTCLDIDECNATGSSYANCSSNAVCANEVGSFTCTCLDGYDGDGRTCVDVDECSLPSSDPRAANCDPDATCSNLEGSFTCACNDGYSGNGTFCEDINECNGVNTCVVNSMCANIPGSFVCTCNSGFRGDALVLCEDIDECEENLDGCDENAECTNFIGGYSCDCNPGFSGDGFTCNDQDECANMNLNECHPLADCDNTFGSYYCTCQTGYVSTSTPAGRTCEDFNECSLNPCDTNEECINTFGSYACTCIDGYEEVNGTCVDINECITRPCANIPYTRCENTMGGYNCICQTGFYAVNGNCSTVKSYSIRATFTDIKGINVNTDLYTPEFEDENKPILQADLIALFEMSSLTNFLGITIRSCNSLDMGVDITFTVDLTPNTSVTLQEVEMTFVQGLTGRGNNIVDPDSVLLFDTVFVGEPIFNPCEEQTDNCTTNAECIFMGNSYNYTCQCNEGFMGDGFVSCTDVDECEDDPCTEVGEVCVNNVGSYTCECRKESGYFREGGLCVLYKAFQGEFTIVEVNKDPGLAVFLDAYSDPTSLEYKILENRVCGSVRYSYLFEQMLQQYFVECFVDMFSPGSIQAVWTVLFNLGVDTTAADLEVILLQSIMNEVNGDGVLTTGTQTLGNLTLIVDTVDIDGIVTECPEGYCFNGGTCSVVQSSYVCYCPDGYNGDRCEISPTTQPAVVTTASRTEKPSTSMTTFRPVTTTQPVTEKDVTTSRPDTSRPLTTQSELVETSEEPSASPTEMIITPTVEEPGGGLEDWQVVAIIIIGISILLSIMICCLYCCICVIQRRQPKKPTHFYPDIDKYFHPDPRILHPVSVSGHLPRGDVYSSRRHHHYYDDGYIDDDTSSYDTWSIDSLPDHDERMDSYRDRKRLRHLSQIIHQSAYLNMDQHEDQPLYSNHPQTTASAPPPPQNLSYPTVGPGISIPRPQIRFNTPQYY</sequence>
<dbReference type="InterPro" id="IPR026823">
    <property type="entry name" value="cEGF"/>
</dbReference>
<feature type="domain" description="EGF-like" evidence="17">
    <location>
        <begin position="1669"/>
        <end position="1708"/>
    </location>
</feature>
<feature type="domain" description="EGF-like" evidence="17">
    <location>
        <begin position="1799"/>
        <end position="1839"/>
    </location>
</feature>
<dbReference type="InterPro" id="IPR001881">
    <property type="entry name" value="EGF-like_Ca-bd_dom"/>
</dbReference>
<comment type="subcellular location">
    <subcellularLocation>
        <location evidence="1">Membrane</location>
    </subcellularLocation>
    <subcellularLocation>
        <location evidence="2">Secreted</location>
        <location evidence="2">Extracellular space</location>
        <location evidence="2">Extracellular matrix</location>
    </subcellularLocation>
</comment>
<dbReference type="SUPFAM" id="SSF57567">
    <property type="entry name" value="Serine protease inhibitors"/>
    <property type="match status" value="1"/>
</dbReference>
<evidence type="ECO:0000256" key="9">
    <source>
        <dbReference type="ARBA" id="ARBA00022837"/>
    </source>
</evidence>
<dbReference type="InterPro" id="IPR000152">
    <property type="entry name" value="EGF-type_Asp/Asn_hydroxyl_site"/>
</dbReference>
<feature type="domain" description="VWFD" evidence="20">
    <location>
        <begin position="768"/>
        <end position="973"/>
    </location>
</feature>
<dbReference type="InterPro" id="IPR001846">
    <property type="entry name" value="VWF_type-D"/>
</dbReference>
<dbReference type="InterPro" id="IPR018097">
    <property type="entry name" value="EGF_Ca-bd_CS"/>
</dbReference>
<evidence type="ECO:0000256" key="3">
    <source>
        <dbReference type="ARBA" id="ARBA00006127"/>
    </source>
</evidence>
<dbReference type="InterPro" id="IPR009030">
    <property type="entry name" value="Growth_fac_rcpt_cys_sf"/>
</dbReference>
<evidence type="ECO:0000259" key="18">
    <source>
        <dbReference type="PROSITE" id="PS50856"/>
    </source>
</evidence>
<evidence type="ECO:0000256" key="14">
    <source>
        <dbReference type="SAM" id="MobiDB-lite"/>
    </source>
</evidence>
<dbReference type="Gene3D" id="2.40.155.10">
    <property type="entry name" value="Green fluorescent protein"/>
    <property type="match status" value="1"/>
</dbReference>
<feature type="domain" description="EGF-like" evidence="17">
    <location>
        <begin position="1927"/>
        <end position="1963"/>
    </location>
</feature>
<keyword evidence="22" id="KW-1185">Reference proteome</keyword>
<dbReference type="InterPro" id="IPR020901">
    <property type="entry name" value="Prtase_inh_Kunz-CS"/>
</dbReference>
<feature type="domain" description="EGF-like" evidence="17">
    <location>
        <begin position="1335"/>
        <end position="1377"/>
    </location>
</feature>
<keyword evidence="6 13" id="KW-0245">EGF-like domain</keyword>
<feature type="domain" description="EGF-like" evidence="17">
    <location>
        <begin position="2169"/>
        <end position="2210"/>
    </location>
</feature>
<feature type="compositionally biased region" description="Polar residues" evidence="14">
    <location>
        <begin position="2390"/>
        <end position="2413"/>
    </location>
</feature>
<dbReference type="SMART" id="SM00032">
    <property type="entry name" value="CCP"/>
    <property type="match status" value="2"/>
</dbReference>
<feature type="domain" description="EGF-like" evidence="17">
    <location>
        <begin position="2125"/>
        <end position="2165"/>
    </location>
</feature>
<feature type="domain" description="EGF-like" evidence="17">
    <location>
        <begin position="1881"/>
        <end position="1926"/>
    </location>
</feature>
<feature type="domain" description="EGF-like" evidence="17">
    <location>
        <begin position="1753"/>
        <end position="1798"/>
    </location>
</feature>
<comment type="similarity">
    <text evidence="3">Belongs to the fibulin family.</text>
</comment>
<dbReference type="SMART" id="SM00539">
    <property type="entry name" value="NIDO"/>
    <property type="match status" value="1"/>
</dbReference>
<dbReference type="Pfam" id="PF12947">
    <property type="entry name" value="EGF_3"/>
    <property type="match status" value="7"/>
</dbReference>
<dbReference type="Pfam" id="PF06119">
    <property type="entry name" value="NIDO"/>
    <property type="match status" value="1"/>
</dbReference>
<dbReference type="SUPFAM" id="SSF57535">
    <property type="entry name" value="Complement control module/SCR domain"/>
    <property type="match status" value="1"/>
</dbReference>
<feature type="disulfide bond" evidence="13">
    <location>
        <begin position="1975"/>
        <end position="1992"/>
    </location>
</feature>
<dbReference type="PROSITE" id="PS51220">
    <property type="entry name" value="NIDO"/>
    <property type="match status" value="1"/>
</dbReference>
<dbReference type="SMART" id="SM00179">
    <property type="entry name" value="EGF_CA"/>
    <property type="match status" value="20"/>
</dbReference>
<evidence type="ECO:0000256" key="6">
    <source>
        <dbReference type="ARBA" id="ARBA00022536"/>
    </source>
</evidence>
<keyword evidence="4" id="KW-0964">Secreted</keyword>
<keyword evidence="9" id="KW-0106">Calcium</keyword>
<dbReference type="CDD" id="cd19941">
    <property type="entry name" value="TIL"/>
    <property type="match status" value="1"/>
</dbReference>
<dbReference type="SMART" id="SM00723">
    <property type="entry name" value="AMOP"/>
    <property type="match status" value="1"/>
</dbReference>
<feature type="disulfide bond" evidence="13">
    <location>
        <begin position="1171"/>
        <end position="1180"/>
    </location>
</feature>
<gene>
    <name evidence="21" type="ORF">HOLleu_16306</name>
</gene>
<evidence type="ECO:0000256" key="7">
    <source>
        <dbReference type="ARBA" id="ARBA00022729"/>
    </source>
</evidence>
<feature type="region of interest" description="Disordered" evidence="14">
    <location>
        <begin position="2599"/>
        <end position="2634"/>
    </location>
</feature>
<dbReference type="CDD" id="cd00054">
    <property type="entry name" value="EGF_CA"/>
    <property type="match status" value="14"/>
</dbReference>
<evidence type="ECO:0000256" key="10">
    <source>
        <dbReference type="ARBA" id="ARBA00023136"/>
    </source>
</evidence>
<feature type="domain" description="NIDO" evidence="19">
    <location>
        <begin position="419"/>
        <end position="579"/>
    </location>
</feature>
<dbReference type="Pfam" id="PF12662">
    <property type="entry name" value="cEGF"/>
    <property type="match status" value="2"/>
</dbReference>
<dbReference type="PROSITE" id="PS50024">
    <property type="entry name" value="SEA"/>
    <property type="match status" value="1"/>
</dbReference>
<dbReference type="GO" id="GO:0007160">
    <property type="term" value="P:cell-matrix adhesion"/>
    <property type="evidence" value="ECO:0007669"/>
    <property type="project" value="InterPro"/>
</dbReference>
<comment type="caution">
    <text evidence="21">The sequence shown here is derived from an EMBL/GenBank/DDBJ whole genome shotgun (WGS) entry which is preliminary data.</text>
</comment>
<evidence type="ECO:0000256" key="4">
    <source>
        <dbReference type="ARBA" id="ARBA00022525"/>
    </source>
</evidence>
<feature type="domain" description="EGF-like" evidence="17">
    <location>
        <begin position="1627"/>
        <end position="1668"/>
    </location>
</feature>
<dbReference type="InterPro" id="IPR052235">
    <property type="entry name" value="Nephronectin_domain"/>
</dbReference>
<comment type="caution">
    <text evidence="13">Lacks conserved residue(s) required for the propagation of feature annotation.</text>
</comment>
<dbReference type="FunFam" id="2.10.25.10:FF:000240">
    <property type="entry name" value="Vitamin K-dependent protein S"/>
    <property type="match status" value="1"/>
</dbReference>
<evidence type="ECO:0000256" key="15">
    <source>
        <dbReference type="SAM" id="Phobius"/>
    </source>
</evidence>
<feature type="domain" description="EGF-like" evidence="17">
    <location>
        <begin position="1585"/>
        <end position="1626"/>
    </location>
</feature>
<feature type="transmembrane region" description="Helical" evidence="15">
    <location>
        <begin position="2467"/>
        <end position="2493"/>
    </location>
</feature>
<dbReference type="PROSITE" id="PS00010">
    <property type="entry name" value="ASX_HYDROXYL"/>
    <property type="match status" value="17"/>
</dbReference>
<feature type="disulfide bond" evidence="13">
    <location>
        <begin position="1346"/>
        <end position="1363"/>
    </location>
</feature>
<feature type="disulfide bond" evidence="13">
    <location>
        <begin position="2368"/>
        <end position="2377"/>
    </location>
</feature>
<proteinExistence type="inferred from homology"/>
<dbReference type="InterPro" id="IPR000436">
    <property type="entry name" value="Sushi_SCR_CCP_dom"/>
</dbReference>
<evidence type="ECO:0000256" key="8">
    <source>
        <dbReference type="ARBA" id="ARBA00022737"/>
    </source>
</evidence>
<keyword evidence="8" id="KW-0677">Repeat</keyword>
<feature type="domain" description="EGF-like" evidence="17">
    <location>
        <begin position="2342"/>
        <end position="2378"/>
    </location>
</feature>
<dbReference type="InterPro" id="IPR000082">
    <property type="entry name" value="SEA_dom"/>
</dbReference>
<dbReference type="InterPro" id="IPR035976">
    <property type="entry name" value="Sushi/SCR/CCP_sf"/>
</dbReference>
<dbReference type="PROSITE" id="PS00280">
    <property type="entry name" value="BPTI_KUNITZ_1"/>
    <property type="match status" value="1"/>
</dbReference>
<feature type="domain" description="EGF-like" evidence="17">
    <location>
        <begin position="285"/>
        <end position="324"/>
    </location>
</feature>
<dbReference type="SUPFAM" id="SSF57184">
    <property type="entry name" value="Growth factor receptor domain"/>
    <property type="match status" value="7"/>
</dbReference>
<keyword evidence="11 13" id="KW-1015">Disulfide bond</keyword>
<dbReference type="OrthoDB" id="6117558at2759"/>
<keyword evidence="15" id="KW-0812">Transmembrane</keyword>
<dbReference type="PANTHER" id="PTHR24050:SF28">
    <property type="entry name" value="UROMODULIN-LIKE"/>
    <property type="match status" value="1"/>
</dbReference>
<feature type="domain" description="EGF-like" evidence="17">
    <location>
        <begin position="1378"/>
        <end position="1419"/>
    </location>
</feature>
<evidence type="ECO:0000256" key="1">
    <source>
        <dbReference type="ARBA" id="ARBA00004370"/>
    </source>
</evidence>
<feature type="domain" description="EGF-like" evidence="17">
    <location>
        <begin position="1709"/>
        <end position="1752"/>
    </location>
</feature>
<dbReference type="InterPro" id="IPR024731">
    <property type="entry name" value="NELL2-like_EGF"/>
</dbReference>
<keyword evidence="7" id="KW-0732">Signal</keyword>
<evidence type="ECO:0000256" key="13">
    <source>
        <dbReference type="PROSITE-ProRule" id="PRU00076"/>
    </source>
</evidence>
<dbReference type="CDD" id="cd00033">
    <property type="entry name" value="CCP"/>
    <property type="match status" value="1"/>
</dbReference>
<evidence type="ECO:0000259" key="17">
    <source>
        <dbReference type="PROSITE" id="PS50026"/>
    </source>
</evidence>
<evidence type="ECO:0000259" key="16">
    <source>
        <dbReference type="PROSITE" id="PS50024"/>
    </source>
</evidence>
<dbReference type="InterPro" id="IPR005533">
    <property type="entry name" value="AMOP_dom"/>
</dbReference>
<dbReference type="EMBL" id="JAIZAY010000007">
    <property type="protein sequence ID" value="KAJ8038780.1"/>
    <property type="molecule type" value="Genomic_DNA"/>
</dbReference>
<dbReference type="FunFam" id="2.10.25.10:FF:000038">
    <property type="entry name" value="Fibrillin 2"/>
    <property type="match status" value="11"/>
</dbReference>
<feature type="domain" description="EGF-like" evidence="17">
    <location>
        <begin position="1136"/>
        <end position="1181"/>
    </location>
</feature>
<dbReference type="PROSITE" id="PS50856">
    <property type="entry name" value="AMOP"/>
    <property type="match status" value="1"/>
</dbReference>
<feature type="domain" description="AMOP" evidence="18">
    <location>
        <begin position="582"/>
        <end position="756"/>
    </location>
</feature>
<keyword evidence="12" id="KW-0325">Glycoprotein</keyword>
<keyword evidence="5" id="KW-0272">Extracellular matrix</keyword>
<dbReference type="FunFam" id="2.10.25.10:FF:000005">
    <property type="entry name" value="Fibrillin 2"/>
    <property type="match status" value="1"/>
</dbReference>
<name>A0A9Q1C5X4_HOLLE</name>
<evidence type="ECO:0000256" key="5">
    <source>
        <dbReference type="ARBA" id="ARBA00022530"/>
    </source>
</evidence>
<keyword evidence="10 15" id="KW-0472">Membrane</keyword>
<evidence type="ECO:0000313" key="22">
    <source>
        <dbReference type="Proteomes" id="UP001152320"/>
    </source>
</evidence>
<dbReference type="PROSITE" id="PS01187">
    <property type="entry name" value="EGF_CA"/>
    <property type="match status" value="7"/>
</dbReference>
<feature type="disulfide bond" evidence="13">
    <location>
        <begin position="2136"/>
        <end position="2153"/>
    </location>
</feature>
<dbReference type="PROSITE" id="PS50026">
    <property type="entry name" value="EGF_3"/>
    <property type="match status" value="19"/>
</dbReference>
<dbReference type="GO" id="GO:0071944">
    <property type="term" value="C:cell periphery"/>
    <property type="evidence" value="ECO:0007669"/>
    <property type="project" value="UniProtKB-ARBA"/>
</dbReference>
<feature type="domain" description="EGF-like" evidence="17">
    <location>
        <begin position="1420"/>
        <end position="1461"/>
    </location>
</feature>
<dbReference type="PROSITE" id="PS51233">
    <property type="entry name" value="VWFD"/>
    <property type="match status" value="1"/>
</dbReference>
<dbReference type="SMART" id="SM00216">
    <property type="entry name" value="VWD"/>
    <property type="match status" value="1"/>
</dbReference>
<evidence type="ECO:0000256" key="11">
    <source>
        <dbReference type="ARBA" id="ARBA00023157"/>
    </source>
</evidence>
<dbReference type="InterPro" id="IPR049883">
    <property type="entry name" value="NOTCH1_EGF-like"/>
</dbReference>
<dbReference type="Gene3D" id="2.10.25.10">
    <property type="entry name" value="Laminin"/>
    <property type="match status" value="23"/>
</dbReference>
<feature type="domain" description="SEA" evidence="16">
    <location>
        <begin position="2211"/>
        <end position="2344"/>
    </location>
</feature>
<feature type="domain" description="EGF-like" evidence="17">
    <location>
        <begin position="1966"/>
        <end position="2006"/>
    </location>
</feature>
<dbReference type="PROSITE" id="PS00022">
    <property type="entry name" value="EGF_1"/>
    <property type="match status" value="2"/>
</dbReference>
<feature type="domain" description="EGF-like" evidence="17">
    <location>
        <begin position="1840"/>
        <end position="1878"/>
    </location>
</feature>
<dbReference type="PANTHER" id="PTHR24050">
    <property type="entry name" value="PA14 DOMAIN-CONTAINING PROTEIN"/>
    <property type="match status" value="1"/>
</dbReference>
<evidence type="ECO:0000259" key="19">
    <source>
        <dbReference type="PROSITE" id="PS51220"/>
    </source>
</evidence>
<feature type="compositionally biased region" description="Polar residues" evidence="14">
    <location>
        <begin position="2420"/>
        <end position="2436"/>
    </location>
</feature>
<dbReference type="InterPro" id="IPR000742">
    <property type="entry name" value="EGF"/>
</dbReference>
<evidence type="ECO:0000259" key="20">
    <source>
        <dbReference type="PROSITE" id="PS51233"/>
    </source>
</evidence>
<dbReference type="SUPFAM" id="SSF57196">
    <property type="entry name" value="EGF/Laminin"/>
    <property type="match status" value="2"/>
</dbReference>
<dbReference type="Pfam" id="PF01826">
    <property type="entry name" value="TIL"/>
    <property type="match status" value="1"/>
</dbReference>
<keyword evidence="15" id="KW-1133">Transmembrane helix</keyword>
<reference evidence="21" key="1">
    <citation type="submission" date="2021-10" db="EMBL/GenBank/DDBJ databases">
        <title>Tropical sea cucumber genome reveals ecological adaptation and Cuvierian tubules defense mechanism.</title>
        <authorList>
            <person name="Chen T."/>
        </authorList>
    </citation>
    <scope>NUCLEOTIDE SEQUENCE</scope>
    <source>
        <strain evidence="21">Nanhai2018</strain>
        <tissue evidence="21">Muscle</tissue>
    </source>
</reference>
<dbReference type="InterPro" id="IPR009017">
    <property type="entry name" value="GFP"/>
</dbReference>
<dbReference type="Proteomes" id="UP001152320">
    <property type="component" value="Chromosome 7"/>
</dbReference>
<accession>A0A9Q1C5X4</accession>
<organism evidence="21 22">
    <name type="scientific">Holothuria leucospilota</name>
    <name type="common">Black long sea cucumber</name>
    <name type="synonym">Mertensiothuria leucospilota</name>
    <dbReference type="NCBI Taxonomy" id="206669"/>
    <lineage>
        <taxon>Eukaryota</taxon>
        <taxon>Metazoa</taxon>
        <taxon>Echinodermata</taxon>
        <taxon>Eleutherozoa</taxon>
        <taxon>Echinozoa</taxon>
        <taxon>Holothuroidea</taxon>
        <taxon>Aspidochirotacea</taxon>
        <taxon>Aspidochirotida</taxon>
        <taxon>Holothuriidae</taxon>
        <taxon>Holothuria</taxon>
    </lineage>
</organism>
<feature type="domain" description="EGF-like" evidence="17">
    <location>
        <begin position="1277"/>
        <end position="1317"/>
    </location>
</feature>
<evidence type="ECO:0000313" key="21">
    <source>
        <dbReference type="EMBL" id="KAJ8038780.1"/>
    </source>
</evidence>
<dbReference type="Pfam" id="PF00008">
    <property type="entry name" value="EGF"/>
    <property type="match status" value="1"/>
</dbReference>
<dbReference type="GO" id="GO:0005509">
    <property type="term" value="F:calcium ion binding"/>
    <property type="evidence" value="ECO:0007669"/>
    <property type="project" value="InterPro"/>
</dbReference>
<dbReference type="SMART" id="SM00181">
    <property type="entry name" value="EGF"/>
    <property type="match status" value="25"/>
</dbReference>
<dbReference type="Pfam" id="PF07645">
    <property type="entry name" value="EGF_CA"/>
    <property type="match status" value="8"/>
</dbReference>